<dbReference type="EMBL" id="CAEZSR010000276">
    <property type="protein sequence ID" value="CAB4596535.1"/>
    <property type="molecule type" value="Genomic_DNA"/>
</dbReference>
<feature type="transmembrane region" description="Helical" evidence="2">
    <location>
        <begin position="73"/>
        <end position="91"/>
    </location>
</feature>
<keyword evidence="2" id="KW-0812">Transmembrane</keyword>
<keyword evidence="2" id="KW-1133">Transmembrane helix</keyword>
<feature type="transmembrane region" description="Helical" evidence="2">
    <location>
        <begin position="40"/>
        <end position="58"/>
    </location>
</feature>
<accession>A0A6J6GBL9</accession>
<organism evidence="4">
    <name type="scientific">freshwater metagenome</name>
    <dbReference type="NCBI Taxonomy" id="449393"/>
    <lineage>
        <taxon>unclassified sequences</taxon>
        <taxon>metagenomes</taxon>
        <taxon>ecological metagenomes</taxon>
    </lineage>
</organism>
<gene>
    <name evidence="4" type="ORF">UFOPK1493_04038</name>
</gene>
<feature type="transmembrane region" description="Helical" evidence="2">
    <location>
        <begin position="253"/>
        <end position="271"/>
    </location>
</feature>
<dbReference type="InterPro" id="IPR036457">
    <property type="entry name" value="PPM-type-like_dom_sf"/>
</dbReference>
<dbReference type="InterPro" id="IPR052016">
    <property type="entry name" value="Bact_Sigma-Reg"/>
</dbReference>
<evidence type="ECO:0000313" key="4">
    <source>
        <dbReference type="EMBL" id="CAB4596535.1"/>
    </source>
</evidence>
<feature type="transmembrane region" description="Helical" evidence="2">
    <location>
        <begin position="103"/>
        <end position="122"/>
    </location>
</feature>
<feature type="transmembrane region" description="Helical" evidence="2">
    <location>
        <begin position="179"/>
        <end position="198"/>
    </location>
</feature>
<dbReference type="InterPro" id="IPR001932">
    <property type="entry name" value="PPM-type_phosphatase-like_dom"/>
</dbReference>
<dbReference type="GO" id="GO:0016791">
    <property type="term" value="F:phosphatase activity"/>
    <property type="evidence" value="ECO:0007669"/>
    <property type="project" value="TreeGrafter"/>
</dbReference>
<dbReference type="SUPFAM" id="SSF81606">
    <property type="entry name" value="PP2C-like"/>
    <property type="match status" value="1"/>
</dbReference>
<dbReference type="Gene3D" id="3.60.40.10">
    <property type="entry name" value="PPM-type phosphatase domain"/>
    <property type="match status" value="1"/>
</dbReference>
<dbReference type="Pfam" id="PF07228">
    <property type="entry name" value="SpoIIE"/>
    <property type="match status" value="1"/>
</dbReference>
<evidence type="ECO:0000259" key="3">
    <source>
        <dbReference type="SMART" id="SM00331"/>
    </source>
</evidence>
<evidence type="ECO:0000256" key="2">
    <source>
        <dbReference type="SAM" id="Phobius"/>
    </source>
</evidence>
<name>A0A6J6GBL9_9ZZZZ</name>
<feature type="domain" description="PPM-type phosphatase" evidence="3">
    <location>
        <begin position="354"/>
        <end position="557"/>
    </location>
</feature>
<reference evidence="4" key="1">
    <citation type="submission" date="2020-05" db="EMBL/GenBank/DDBJ databases">
        <authorList>
            <person name="Chiriac C."/>
            <person name="Salcher M."/>
            <person name="Ghai R."/>
            <person name="Kavagutti S V."/>
        </authorList>
    </citation>
    <scope>NUCLEOTIDE SEQUENCE</scope>
</reference>
<keyword evidence="2" id="KW-0472">Membrane</keyword>
<proteinExistence type="predicted"/>
<dbReference type="AlphaFoldDB" id="A0A6J6GBL9"/>
<dbReference type="SMART" id="SM00331">
    <property type="entry name" value="PP2C_SIG"/>
    <property type="match status" value="1"/>
</dbReference>
<feature type="transmembrane region" description="Helical" evidence="2">
    <location>
        <begin position="283"/>
        <end position="303"/>
    </location>
</feature>
<evidence type="ECO:0000256" key="1">
    <source>
        <dbReference type="ARBA" id="ARBA00022801"/>
    </source>
</evidence>
<sequence>MVIDITHTIERTSTTAEVPVIDRPRHLVGLPAVLRGTSRVAALIAIAIGTWVLFGYVVRWPTAVQLHPSLPPMYPNAAVGMVLGGASALAAGSPRRRRQLAGAAGFGVLLAMYAMTFLLHAVDAGPTVLEALWPDDPFVAATTPVGGRPVVETCVAFIGVAIAGILLARRGSAHWSQGLALGCVSVGFGAVFGFVIGVDRVSLGSSFLVVGMALHTGVGLAFVGLAVLLARPTVGLFALLTHAGPSARLGRRLVAMVVLTPLALTTASVLLERSVPDNTLVRSVMVIAQVLVLGLLVLVPLAAADEVEQRAERVLVEARAVRERMGEQDVISGAIAGLALTRPESPPGWDVGFRQSAAFAALPGDSCQLLVHPDGRFLVSVFDVAGHGTAPALEALRLRYEIAALWRAGASLATIADVTAASVTEMDTIATGVLLAVDADGEACEFVNAGHPPVIALTGSSADTWGRTAPLFGLGPVRHEPQRRQLGRDVLLVVYTDGITESRGADQRQLGVAAVQHAIRVHESAGPQAIADACIDAALAHSHARLCDDALVLVLRRG</sequence>
<feature type="transmembrane region" description="Helical" evidence="2">
    <location>
        <begin position="218"/>
        <end position="241"/>
    </location>
</feature>
<dbReference type="PANTHER" id="PTHR43156">
    <property type="entry name" value="STAGE II SPORULATION PROTEIN E-RELATED"/>
    <property type="match status" value="1"/>
</dbReference>
<protein>
    <submittedName>
        <fullName evidence="4">Unannotated protein</fullName>
    </submittedName>
</protein>
<keyword evidence="1" id="KW-0378">Hydrolase</keyword>
<feature type="transmembrane region" description="Helical" evidence="2">
    <location>
        <begin position="150"/>
        <end position="167"/>
    </location>
</feature>
<dbReference type="PANTHER" id="PTHR43156:SF2">
    <property type="entry name" value="STAGE II SPORULATION PROTEIN E"/>
    <property type="match status" value="1"/>
</dbReference>